<gene>
    <name evidence="1" type="ORF">WICPIJ_000161</name>
</gene>
<proteinExistence type="predicted"/>
<reference evidence="1" key="1">
    <citation type="journal article" date="2021" name="Open Biol.">
        <title>Shared evolutionary footprints suggest mitochondrial oxidative damage underlies multiple complex I losses in fungi.</title>
        <authorList>
            <person name="Schikora-Tamarit M.A."/>
            <person name="Marcet-Houben M."/>
            <person name="Nosek J."/>
            <person name="Gabaldon T."/>
        </authorList>
    </citation>
    <scope>NUCLEOTIDE SEQUENCE</scope>
    <source>
        <strain evidence="1">CBS2887</strain>
    </source>
</reference>
<dbReference type="AlphaFoldDB" id="A0A9P8QHI8"/>
<dbReference type="EMBL" id="JAEUBG010000104">
    <property type="protein sequence ID" value="KAH3688855.1"/>
    <property type="molecule type" value="Genomic_DNA"/>
</dbReference>
<comment type="caution">
    <text evidence="1">The sequence shown here is derived from an EMBL/GenBank/DDBJ whole genome shotgun (WGS) entry which is preliminary data.</text>
</comment>
<evidence type="ECO:0000313" key="1">
    <source>
        <dbReference type="EMBL" id="KAH3688855.1"/>
    </source>
</evidence>
<protein>
    <submittedName>
        <fullName evidence="1">Uncharacterized protein</fullName>
    </submittedName>
</protein>
<dbReference type="Proteomes" id="UP000774326">
    <property type="component" value="Unassembled WGS sequence"/>
</dbReference>
<name>A0A9P8QHI8_WICPI</name>
<reference evidence="1" key="2">
    <citation type="submission" date="2021-01" db="EMBL/GenBank/DDBJ databases">
        <authorList>
            <person name="Schikora-Tamarit M.A."/>
        </authorList>
    </citation>
    <scope>NUCLEOTIDE SEQUENCE</scope>
    <source>
        <strain evidence="1">CBS2887</strain>
    </source>
</reference>
<keyword evidence="2" id="KW-1185">Reference proteome</keyword>
<evidence type="ECO:0000313" key="2">
    <source>
        <dbReference type="Proteomes" id="UP000774326"/>
    </source>
</evidence>
<organism evidence="1 2">
    <name type="scientific">Wickerhamomyces pijperi</name>
    <name type="common">Yeast</name>
    <name type="synonym">Pichia pijperi</name>
    <dbReference type="NCBI Taxonomy" id="599730"/>
    <lineage>
        <taxon>Eukaryota</taxon>
        <taxon>Fungi</taxon>
        <taxon>Dikarya</taxon>
        <taxon>Ascomycota</taxon>
        <taxon>Saccharomycotina</taxon>
        <taxon>Saccharomycetes</taxon>
        <taxon>Phaffomycetales</taxon>
        <taxon>Wickerhamomycetaceae</taxon>
        <taxon>Wickerhamomyces</taxon>
    </lineage>
</organism>
<accession>A0A9P8QHI8</accession>
<sequence>MMDGTSNKDSIPPKDSAKANNFVDWVNLAAVSLSPLILKETTPPPKASLCCLLTISVGDSNTQDNIGVTVDELGGGVDRDIGTVVQWVGDVWRGESVVNDEENIGSTSGSDDFLNLGQVSDR</sequence>